<comment type="similarity">
    <text evidence="2">Belongs to the G-protein coupled receptor 2 family. Adhesion G-protein coupled receptor (ADGR) subfamily.</text>
</comment>
<feature type="domain" description="GAIN-B" evidence="9">
    <location>
        <begin position="60"/>
        <end position="207"/>
    </location>
</feature>
<keyword evidence="4 8" id="KW-1133">Transmembrane helix</keyword>
<organism evidence="11 12">
    <name type="scientific">Fundulus heteroclitus</name>
    <name type="common">Killifish</name>
    <name type="synonym">Mummichog</name>
    <dbReference type="NCBI Taxonomy" id="8078"/>
    <lineage>
        <taxon>Eukaryota</taxon>
        <taxon>Metazoa</taxon>
        <taxon>Chordata</taxon>
        <taxon>Craniata</taxon>
        <taxon>Vertebrata</taxon>
        <taxon>Euteleostomi</taxon>
        <taxon>Actinopterygii</taxon>
        <taxon>Neopterygii</taxon>
        <taxon>Teleostei</taxon>
        <taxon>Neoteleostei</taxon>
        <taxon>Acanthomorphata</taxon>
        <taxon>Ovalentaria</taxon>
        <taxon>Atherinomorphae</taxon>
        <taxon>Cyprinodontiformes</taxon>
        <taxon>Fundulidae</taxon>
        <taxon>Fundulus</taxon>
    </lineage>
</organism>
<evidence type="ECO:0000256" key="6">
    <source>
        <dbReference type="ARBA" id="ARBA00023157"/>
    </source>
</evidence>
<feature type="transmembrane region" description="Helical" evidence="8">
    <location>
        <begin position="214"/>
        <end position="235"/>
    </location>
</feature>
<reference evidence="11" key="2">
    <citation type="submission" date="2025-09" db="UniProtKB">
        <authorList>
            <consortium name="Ensembl"/>
        </authorList>
    </citation>
    <scope>IDENTIFICATION</scope>
</reference>
<dbReference type="Ensembl" id="ENSFHET00000017440.1">
    <property type="protein sequence ID" value="ENSFHEP00000028113.1"/>
    <property type="gene ID" value="ENSFHEG00000012003.1"/>
</dbReference>
<feature type="transmembrane region" description="Helical" evidence="8">
    <location>
        <begin position="414"/>
        <end position="436"/>
    </location>
</feature>
<dbReference type="PROSITE" id="PS50221">
    <property type="entry name" value="GAIN_B"/>
    <property type="match status" value="1"/>
</dbReference>
<dbReference type="GO" id="GO:0004930">
    <property type="term" value="F:G protein-coupled receptor activity"/>
    <property type="evidence" value="ECO:0007669"/>
    <property type="project" value="InterPro"/>
</dbReference>
<dbReference type="InterPro" id="IPR051587">
    <property type="entry name" value="Adhesion_GPCR"/>
</dbReference>
<dbReference type="GeneTree" id="ENSGT00940000154603"/>
<feature type="transmembrane region" description="Helical" evidence="8">
    <location>
        <begin position="247"/>
        <end position="269"/>
    </location>
</feature>
<sequence length="468" mass="51494">MTVNTSDSITRSPSTINATVKILRNINILKIAGLLTSDKAKASSSLLNLFETIATIIVNESFTIETPFILLNKTNLTTSLDVLNSSVELSIPEAGGGSKFITVIMFASMDNVLPPRDEANSSFMVINGKVALVQTTARIRNITITSEILNESLRDPECVYWDFKLFEGLGGWSKKGCSLLSRDNKSISCICNHTTSFSILMSSDSFKDSKIDDITFIGVGISIGSLVICLITEALIWRKISTNTTAFLRHVTIVNIAVSLLIANIWFIIGASFTDVERKNPPACAAATFFIHFFYLAMFFWMLASGLLLLYRTVCVFEGGLSKTSMVVIGFLLGYGAPLIIAVITMAVTSPLNEYIRENQVCWLNWDNSKALLAFLVPALLIVATNFIILLVVVFKMLRRRAEKNAAQAREQHVLVVIARSLAVLTPFFGLTWSLGIGTIIAPKNREIHFAFALCNSLQVKACFNQLQ</sequence>
<dbReference type="Gene3D" id="1.20.1070.10">
    <property type="entry name" value="Rhodopsin 7-helix transmembrane proteins"/>
    <property type="match status" value="1"/>
</dbReference>
<dbReference type="InterPro" id="IPR000203">
    <property type="entry name" value="GPS"/>
</dbReference>
<evidence type="ECO:0000256" key="1">
    <source>
        <dbReference type="ARBA" id="ARBA00004141"/>
    </source>
</evidence>
<feature type="domain" description="G-protein coupled receptors family 2 profile 2" evidence="10">
    <location>
        <begin position="211"/>
        <end position="437"/>
    </location>
</feature>
<reference evidence="11" key="1">
    <citation type="submission" date="2025-08" db="UniProtKB">
        <authorList>
            <consortium name="Ensembl"/>
        </authorList>
    </citation>
    <scope>IDENTIFICATION</scope>
</reference>
<dbReference type="PANTHER" id="PTHR45813:SF4">
    <property type="entry name" value="ADHESION G PROTEIN-COUPLED RECEPTOR F5"/>
    <property type="match status" value="1"/>
</dbReference>
<evidence type="ECO:0000256" key="4">
    <source>
        <dbReference type="ARBA" id="ARBA00022989"/>
    </source>
</evidence>
<dbReference type="GO" id="GO:0007166">
    <property type="term" value="P:cell surface receptor signaling pathway"/>
    <property type="evidence" value="ECO:0007669"/>
    <property type="project" value="InterPro"/>
</dbReference>
<dbReference type="Pfam" id="PF01825">
    <property type="entry name" value="GPS"/>
    <property type="match status" value="1"/>
</dbReference>
<dbReference type="SMART" id="SM00303">
    <property type="entry name" value="GPS"/>
    <property type="match status" value="1"/>
</dbReference>
<dbReference type="GO" id="GO:0016020">
    <property type="term" value="C:membrane"/>
    <property type="evidence" value="ECO:0007669"/>
    <property type="project" value="UniProtKB-SubCell"/>
</dbReference>
<dbReference type="FunFam" id="1.20.1070.10:FF:000058">
    <property type="entry name" value="Adhesion G protein-coupled receptor F5"/>
    <property type="match status" value="1"/>
</dbReference>
<dbReference type="InterPro" id="IPR017981">
    <property type="entry name" value="GPCR_2-like_7TM"/>
</dbReference>
<keyword evidence="12" id="KW-1185">Reference proteome</keyword>
<evidence type="ECO:0008006" key="13">
    <source>
        <dbReference type="Google" id="ProtNLM"/>
    </source>
</evidence>
<dbReference type="Proteomes" id="UP000265000">
    <property type="component" value="Unplaced"/>
</dbReference>
<feature type="transmembrane region" description="Helical" evidence="8">
    <location>
        <begin position="372"/>
        <end position="394"/>
    </location>
</feature>
<feature type="transmembrane region" description="Helical" evidence="8">
    <location>
        <begin position="289"/>
        <end position="314"/>
    </location>
</feature>
<evidence type="ECO:0000313" key="12">
    <source>
        <dbReference type="Proteomes" id="UP000265000"/>
    </source>
</evidence>
<keyword evidence="5 8" id="KW-0472">Membrane</keyword>
<dbReference type="PROSITE" id="PS50261">
    <property type="entry name" value="G_PROTEIN_RECEP_F2_4"/>
    <property type="match status" value="1"/>
</dbReference>
<dbReference type="GO" id="GO:0007189">
    <property type="term" value="P:adenylate cyclase-activating G protein-coupled receptor signaling pathway"/>
    <property type="evidence" value="ECO:0007669"/>
    <property type="project" value="TreeGrafter"/>
</dbReference>
<proteinExistence type="inferred from homology"/>
<evidence type="ECO:0000256" key="2">
    <source>
        <dbReference type="ARBA" id="ARBA00007343"/>
    </source>
</evidence>
<evidence type="ECO:0000256" key="7">
    <source>
        <dbReference type="ARBA" id="ARBA00023180"/>
    </source>
</evidence>
<dbReference type="InterPro" id="IPR057244">
    <property type="entry name" value="GAIN_B"/>
</dbReference>
<dbReference type="InterPro" id="IPR046338">
    <property type="entry name" value="GAIN_dom_sf"/>
</dbReference>
<evidence type="ECO:0000256" key="3">
    <source>
        <dbReference type="ARBA" id="ARBA00022692"/>
    </source>
</evidence>
<evidence type="ECO:0000259" key="10">
    <source>
        <dbReference type="PROSITE" id="PS50261"/>
    </source>
</evidence>
<accession>A0A3Q2QKJ9</accession>
<name>A0A3Q2QKJ9_FUNHE</name>
<keyword evidence="7" id="KW-0325">Glycoprotein</keyword>
<dbReference type="AlphaFoldDB" id="A0A3Q2QKJ9"/>
<dbReference type="Pfam" id="PF00002">
    <property type="entry name" value="7tm_2"/>
    <property type="match status" value="1"/>
</dbReference>
<evidence type="ECO:0000313" key="11">
    <source>
        <dbReference type="Ensembl" id="ENSFHEP00000028113.1"/>
    </source>
</evidence>
<keyword evidence="6" id="KW-1015">Disulfide bond</keyword>
<protein>
    <recommendedName>
        <fullName evidence="13">Adhesion G protein-coupled receptor F7</fullName>
    </recommendedName>
</protein>
<evidence type="ECO:0000256" key="5">
    <source>
        <dbReference type="ARBA" id="ARBA00023136"/>
    </source>
</evidence>
<comment type="subcellular location">
    <subcellularLocation>
        <location evidence="1">Membrane</location>
        <topology evidence="1">Multi-pass membrane protein</topology>
    </subcellularLocation>
</comment>
<dbReference type="STRING" id="8078.ENSFHEP00000028113"/>
<dbReference type="InterPro" id="IPR000832">
    <property type="entry name" value="GPCR_2_secretin-like"/>
</dbReference>
<dbReference type="Gene3D" id="2.60.220.50">
    <property type="match status" value="1"/>
</dbReference>
<evidence type="ECO:0000259" key="9">
    <source>
        <dbReference type="PROSITE" id="PS50221"/>
    </source>
</evidence>
<dbReference type="PRINTS" id="PR00249">
    <property type="entry name" value="GPCRSECRETIN"/>
</dbReference>
<dbReference type="PANTHER" id="PTHR45813">
    <property type="entry name" value="IG-LIKE DOMAIN-CONTAINING PROTEIN"/>
    <property type="match status" value="1"/>
</dbReference>
<evidence type="ECO:0000256" key="8">
    <source>
        <dbReference type="SAM" id="Phobius"/>
    </source>
</evidence>
<keyword evidence="3 8" id="KW-0812">Transmembrane</keyword>
<feature type="transmembrane region" description="Helical" evidence="8">
    <location>
        <begin position="326"/>
        <end position="352"/>
    </location>
</feature>